<dbReference type="Proteomes" id="UP001589733">
    <property type="component" value="Unassembled WGS sequence"/>
</dbReference>
<keyword evidence="2" id="KW-1185">Reference proteome</keyword>
<dbReference type="RefSeq" id="WP_380006704.1">
    <property type="nucleotide sequence ID" value="NZ_JBHLYR010000019.1"/>
</dbReference>
<organism evidence="1 2">
    <name type="scientific">Deinococcus oregonensis</name>
    <dbReference type="NCBI Taxonomy" id="1805970"/>
    <lineage>
        <taxon>Bacteria</taxon>
        <taxon>Thermotogati</taxon>
        <taxon>Deinococcota</taxon>
        <taxon>Deinococci</taxon>
        <taxon>Deinococcales</taxon>
        <taxon>Deinococcaceae</taxon>
        <taxon>Deinococcus</taxon>
    </lineage>
</organism>
<protein>
    <submittedName>
        <fullName evidence="1">Uncharacterized protein</fullName>
    </submittedName>
</protein>
<evidence type="ECO:0000313" key="1">
    <source>
        <dbReference type="EMBL" id="MFB9991527.1"/>
    </source>
</evidence>
<evidence type="ECO:0000313" key="2">
    <source>
        <dbReference type="Proteomes" id="UP001589733"/>
    </source>
</evidence>
<gene>
    <name evidence="1" type="ORF">ACFFLM_06040</name>
</gene>
<comment type="caution">
    <text evidence="1">The sequence shown here is derived from an EMBL/GenBank/DDBJ whole genome shotgun (WGS) entry which is preliminary data.</text>
</comment>
<reference evidence="1 2" key="1">
    <citation type="submission" date="2024-09" db="EMBL/GenBank/DDBJ databases">
        <authorList>
            <person name="Sun Q."/>
            <person name="Mori K."/>
        </authorList>
    </citation>
    <scope>NUCLEOTIDE SEQUENCE [LARGE SCALE GENOMIC DNA]</scope>
    <source>
        <strain evidence="1 2">JCM 13503</strain>
    </source>
</reference>
<accession>A0ABV6AVK5</accession>
<sequence length="162" mass="17566">MKGKGGALARLELLEARERERIEAVEAEKDREVTESVLRLTPAMQAALYECLAAQDMGGAWWAEVLEAGKIMCAEVSPGGEAVWEWDRIVETLPEGTPSPVAPVGTAAYFEAEAAHCEALRIRAHEADRPDGVSVEALETFCRWAVARAAWTAHLAHVIGEG</sequence>
<dbReference type="EMBL" id="JBHLYR010000019">
    <property type="protein sequence ID" value="MFB9991527.1"/>
    <property type="molecule type" value="Genomic_DNA"/>
</dbReference>
<name>A0ABV6AVK5_9DEIO</name>
<proteinExistence type="predicted"/>